<gene>
    <name evidence="1" type="ORF">FOZ63_020367</name>
</gene>
<protein>
    <submittedName>
        <fullName evidence="1">Uncharacterized protein</fullName>
    </submittedName>
</protein>
<reference evidence="1 2" key="1">
    <citation type="submission" date="2020-04" db="EMBL/GenBank/DDBJ databases">
        <title>Perkinsus olseni comparative genomics.</title>
        <authorList>
            <person name="Bogema D.R."/>
        </authorList>
    </citation>
    <scope>NUCLEOTIDE SEQUENCE [LARGE SCALE GENOMIC DNA]</scope>
    <source>
        <strain evidence="1 2">ATCC PRA-207</strain>
    </source>
</reference>
<dbReference type="AlphaFoldDB" id="A0A7J6QW38"/>
<organism evidence="1 2">
    <name type="scientific">Perkinsus olseni</name>
    <name type="common">Perkinsus atlanticus</name>
    <dbReference type="NCBI Taxonomy" id="32597"/>
    <lineage>
        <taxon>Eukaryota</taxon>
        <taxon>Sar</taxon>
        <taxon>Alveolata</taxon>
        <taxon>Perkinsozoa</taxon>
        <taxon>Perkinsea</taxon>
        <taxon>Perkinsida</taxon>
        <taxon>Perkinsidae</taxon>
        <taxon>Perkinsus</taxon>
    </lineage>
</organism>
<evidence type="ECO:0000313" key="2">
    <source>
        <dbReference type="Proteomes" id="UP000553632"/>
    </source>
</evidence>
<sequence>MTIIIEGGGDTVEIVEEEEVVEVRQPRTVVEEVIVRDDFGNTEIVERVVMEPAPVVEREDVTIITKEPEIIVDDRQDTTVVFEEPPRVVLEEEEVIIDDGYGGITEVSVPHTQSLP</sequence>
<keyword evidence="2" id="KW-1185">Reference proteome</keyword>
<accession>A0A7J6QW38</accession>
<dbReference type="Proteomes" id="UP000553632">
    <property type="component" value="Unassembled WGS sequence"/>
</dbReference>
<evidence type="ECO:0000313" key="1">
    <source>
        <dbReference type="EMBL" id="KAF4712704.1"/>
    </source>
</evidence>
<proteinExistence type="predicted"/>
<comment type="caution">
    <text evidence="1">The sequence shown here is derived from an EMBL/GenBank/DDBJ whole genome shotgun (WGS) entry which is preliminary data.</text>
</comment>
<dbReference type="EMBL" id="JABANO010029944">
    <property type="protein sequence ID" value="KAF4712704.1"/>
    <property type="molecule type" value="Genomic_DNA"/>
</dbReference>
<name>A0A7J6QW38_PEROL</name>